<dbReference type="PANTHER" id="PTHR11070:SF2">
    <property type="entry name" value="ATP-DEPENDENT DNA HELICASE SRS2"/>
    <property type="match status" value="1"/>
</dbReference>
<reference evidence="1 2" key="1">
    <citation type="submission" date="2016-04" db="EMBL/GenBank/DDBJ databases">
        <title>First whole genome shotgun sequence of the bacterium Enteractinococcus sp. strain UASWS1574.</title>
        <authorList>
            <person name="Crovadore J."/>
            <person name="Chablais R."/>
            <person name="Lefort F."/>
        </authorList>
    </citation>
    <scope>NUCLEOTIDE SEQUENCE [LARGE SCALE GENOMIC DNA]</scope>
    <source>
        <strain evidence="1 2">UASWS1574</strain>
    </source>
</reference>
<dbReference type="RefSeq" id="WP_043055483.1">
    <property type="nucleotide sequence ID" value="NZ_LXEY01000111.1"/>
</dbReference>
<gene>
    <name evidence="1" type="ORF">A6F49_01100</name>
</gene>
<evidence type="ECO:0000313" key="2">
    <source>
        <dbReference type="Proteomes" id="UP000078292"/>
    </source>
</evidence>
<dbReference type="AlphaFoldDB" id="A0A1B7LVA8"/>
<dbReference type="STRING" id="1837282.A6F49_01100"/>
<organism evidence="1 2">
    <name type="scientific">Enteractinococcus helveticum</name>
    <dbReference type="NCBI Taxonomy" id="1837282"/>
    <lineage>
        <taxon>Bacteria</taxon>
        <taxon>Bacillati</taxon>
        <taxon>Actinomycetota</taxon>
        <taxon>Actinomycetes</taxon>
        <taxon>Micrococcales</taxon>
        <taxon>Micrococcaceae</taxon>
    </lineage>
</organism>
<dbReference type="GO" id="GO:0000725">
    <property type="term" value="P:recombinational repair"/>
    <property type="evidence" value="ECO:0007669"/>
    <property type="project" value="TreeGrafter"/>
</dbReference>
<dbReference type="SUPFAM" id="SSF52540">
    <property type="entry name" value="P-loop containing nucleoside triphosphate hydrolases"/>
    <property type="match status" value="1"/>
</dbReference>
<proteinExistence type="predicted"/>
<dbReference type="Pfam" id="PF13245">
    <property type="entry name" value="AAA_19"/>
    <property type="match status" value="1"/>
</dbReference>
<accession>A0A1B7LVA8</accession>
<sequence>MNEAVVAAAGSGKTDMLVNRARMRPESNILILTYTNENLGQIDERLWGLPGGYPDNVTTMTLYSFLLSECVRPLQVVKTGTPNFIRSIQTERRPDHARYKGVADFHGYFLDNSRDVYSDYLSQAAAEINKASEGDVIRRIALIWDEIYIDEAQDLNGYDLELLDLLLKCPELELLLVCDPRQAVYTANAQSKHKKYRGSGFVTWIDERPYIEKSNKTSCHRSVQEICDVADSLYPDLPATQSRKSPGSRTHVGVYLVHENDIDAYRNRYLPQDLRWNRSNKKAGPKAKNMRKVKGLSFDDVLLHPTLPMSNFLEKGTKLEETSLAALYVAITRARFSVGIVTKKRSSNTAFPFWVPEDKAVQSTKSVGVLF</sequence>
<keyword evidence="2" id="KW-1185">Reference proteome</keyword>
<dbReference type="Proteomes" id="UP000078292">
    <property type="component" value="Unassembled WGS sequence"/>
</dbReference>
<dbReference type="GO" id="GO:0005524">
    <property type="term" value="F:ATP binding"/>
    <property type="evidence" value="ECO:0007669"/>
    <property type="project" value="InterPro"/>
</dbReference>
<name>A0A1B7LVA8_9MICC</name>
<comment type="caution">
    <text evidence="1">The sequence shown here is derived from an EMBL/GenBank/DDBJ whole genome shotgun (WGS) entry which is preliminary data.</text>
</comment>
<dbReference type="OrthoDB" id="5107704at2"/>
<protein>
    <submittedName>
        <fullName evidence="1">Uncharacterized protein</fullName>
    </submittedName>
</protein>
<dbReference type="GO" id="GO:0043138">
    <property type="term" value="F:3'-5' DNA helicase activity"/>
    <property type="evidence" value="ECO:0007669"/>
    <property type="project" value="TreeGrafter"/>
</dbReference>
<dbReference type="InterPro" id="IPR000212">
    <property type="entry name" value="DNA_helicase_UvrD/REP"/>
</dbReference>
<dbReference type="PANTHER" id="PTHR11070">
    <property type="entry name" value="UVRD / RECB / PCRA DNA HELICASE FAMILY MEMBER"/>
    <property type="match status" value="1"/>
</dbReference>
<dbReference type="EMBL" id="LXEY01000111">
    <property type="protein sequence ID" value="OAV52147.1"/>
    <property type="molecule type" value="Genomic_DNA"/>
</dbReference>
<dbReference type="GO" id="GO:0003677">
    <property type="term" value="F:DNA binding"/>
    <property type="evidence" value="ECO:0007669"/>
    <property type="project" value="InterPro"/>
</dbReference>
<dbReference type="InterPro" id="IPR027417">
    <property type="entry name" value="P-loop_NTPase"/>
</dbReference>
<evidence type="ECO:0000313" key="1">
    <source>
        <dbReference type="EMBL" id="OAV52147.1"/>
    </source>
</evidence>
<dbReference type="Gene3D" id="3.40.50.300">
    <property type="entry name" value="P-loop containing nucleotide triphosphate hydrolases"/>
    <property type="match status" value="1"/>
</dbReference>